<comment type="caution">
    <text evidence="6">The sequence shown here is derived from an EMBL/GenBank/DDBJ whole genome shotgun (WGS) entry which is preliminary data.</text>
</comment>
<organism evidence="6 7">
    <name type="scientific">Caldanaerobacter subterraneus subsp. pacificus DSM 12653</name>
    <dbReference type="NCBI Taxonomy" id="391606"/>
    <lineage>
        <taxon>Bacteria</taxon>
        <taxon>Bacillati</taxon>
        <taxon>Bacillota</taxon>
        <taxon>Clostridia</taxon>
        <taxon>Thermoanaerobacterales</taxon>
        <taxon>Thermoanaerobacteraceae</taxon>
        <taxon>Caldanaerobacter</taxon>
    </lineage>
</organism>
<evidence type="ECO:0000313" key="6">
    <source>
        <dbReference type="EMBL" id="KKC30662.1"/>
    </source>
</evidence>
<dbReference type="SUPFAM" id="SSF53807">
    <property type="entry name" value="Helical backbone' metal receptor"/>
    <property type="match status" value="1"/>
</dbReference>
<dbReference type="GO" id="GO:0046872">
    <property type="term" value="F:metal ion binding"/>
    <property type="evidence" value="ECO:0007669"/>
    <property type="project" value="InterPro"/>
</dbReference>
<evidence type="ECO:0000256" key="1">
    <source>
        <dbReference type="ARBA" id="ARBA00011028"/>
    </source>
</evidence>
<dbReference type="InterPro" id="IPR006128">
    <property type="entry name" value="Lipoprotein_PsaA-like"/>
</dbReference>
<feature type="coiled-coil region" evidence="5">
    <location>
        <begin position="164"/>
        <end position="191"/>
    </location>
</feature>
<dbReference type="Proteomes" id="UP000010146">
    <property type="component" value="Unassembled WGS sequence"/>
</dbReference>
<dbReference type="InterPro" id="IPR006129">
    <property type="entry name" value="AdhesinB"/>
</dbReference>
<dbReference type="AlphaFoldDB" id="B7R727"/>
<dbReference type="InterPro" id="IPR006127">
    <property type="entry name" value="ZnuA-like"/>
</dbReference>
<dbReference type="EMBL" id="ABXP02000028">
    <property type="protein sequence ID" value="KKC30662.1"/>
    <property type="molecule type" value="Genomic_DNA"/>
</dbReference>
<reference evidence="6 7" key="1">
    <citation type="submission" date="2008-07" db="EMBL/GenBank/DDBJ databases">
        <authorList>
            <person name="Gonzalez J."/>
            <person name="Sokolova T."/>
            <person name="Ferriera S."/>
            <person name="Johnson J."/>
            <person name="Kravitz S."/>
            <person name="Beeson K."/>
            <person name="Sutton G."/>
            <person name="Rogers Y.-H."/>
            <person name="Friedman R."/>
            <person name="Frazier M."/>
            <person name="Venter J.C."/>
        </authorList>
    </citation>
    <scope>NUCLEOTIDE SEQUENCE [LARGE SCALE GENOMIC DNA]</scope>
    <source>
        <strain evidence="6 7">DSM 12653</strain>
    </source>
</reference>
<name>B7R727_9THEO</name>
<dbReference type="Pfam" id="PF01297">
    <property type="entry name" value="ZnuA"/>
    <property type="match status" value="1"/>
</dbReference>
<dbReference type="PRINTS" id="PR00690">
    <property type="entry name" value="ADHESNFAMILY"/>
</dbReference>
<dbReference type="Gene3D" id="3.40.50.1980">
    <property type="entry name" value="Nitrogenase molybdenum iron protein domain"/>
    <property type="match status" value="2"/>
</dbReference>
<reference evidence="7" key="3">
    <citation type="submission" date="2015-02" db="EMBL/GenBank/DDBJ databases">
        <title>Genome analysis of three genomes within the thermophilic hydrogenogenic bacterial species Caldanaerobacter subterraneus.</title>
        <authorList>
            <person name="Sant'Anna F.H."/>
            <person name="Lebedinsky A."/>
            <person name="Sokolova T."/>
            <person name="Robb F.T."/>
            <person name="Gonzalez J.M."/>
        </authorList>
    </citation>
    <scope>NUCLEOTIDE SEQUENCE [LARGE SCALE GENOMIC DNA]</scope>
    <source>
        <strain evidence="7">DSM 12653</strain>
    </source>
</reference>
<protein>
    <submittedName>
        <fullName evidence="6">ABC-type Mn/Zn transport system, periplasmic Mn/Zn-binding (Lipo)protein (Surface adhesin A)</fullName>
    </submittedName>
</protein>
<evidence type="ECO:0000313" key="7">
    <source>
        <dbReference type="Proteomes" id="UP000010146"/>
    </source>
</evidence>
<dbReference type="GO" id="GO:0030001">
    <property type="term" value="P:metal ion transport"/>
    <property type="evidence" value="ECO:0007669"/>
    <property type="project" value="InterPro"/>
</dbReference>
<dbReference type="PROSITE" id="PS51257">
    <property type="entry name" value="PROKAR_LIPOPROTEIN"/>
    <property type="match status" value="1"/>
</dbReference>
<comment type="similarity">
    <text evidence="1 4">Belongs to the bacterial solute-binding protein 9 family.</text>
</comment>
<evidence type="ECO:0000256" key="4">
    <source>
        <dbReference type="RuleBase" id="RU003512"/>
    </source>
</evidence>
<dbReference type="PANTHER" id="PTHR42953:SF3">
    <property type="entry name" value="HIGH-AFFINITY ZINC UPTAKE SYSTEM PROTEIN ZNUA"/>
    <property type="match status" value="1"/>
</dbReference>
<reference evidence="6 7" key="2">
    <citation type="journal article" date="2015" name="BMC Genomics">
        <title>Analysis of three genomes within the thermophilic bacterial species Caldanaerobacter subterraneus with a focus on carbon monoxide dehydrogenase evolution and hydrolase diversity.</title>
        <authorList>
            <person name="Sant'Anna F.H."/>
            <person name="Lebedinsky A.V."/>
            <person name="Sokolova T.G."/>
            <person name="Robb F.T."/>
            <person name="Gonzalez J.M."/>
        </authorList>
    </citation>
    <scope>NUCLEOTIDE SEQUENCE [LARGE SCALE GENOMIC DNA]</scope>
    <source>
        <strain evidence="6 7">DSM 12653</strain>
    </source>
</reference>
<dbReference type="PANTHER" id="PTHR42953">
    <property type="entry name" value="HIGH-AFFINITY ZINC UPTAKE SYSTEM PROTEIN ZNUA-RELATED"/>
    <property type="match status" value="1"/>
</dbReference>
<proteinExistence type="inferred from homology"/>
<gene>
    <name evidence="6" type="ORF">CDSM653_00352</name>
</gene>
<evidence type="ECO:0000256" key="3">
    <source>
        <dbReference type="ARBA" id="ARBA00022729"/>
    </source>
</evidence>
<sequence length="306" mass="34649">MQVKSKLRNGGFQIMKKLVMALVLASMIFTLVSCSTTANSSKPLVYASFYPIYDLTLKIAGDKLEVKTIIPPGVEPHDWEPSTKDVAEMTKAKAILYLGLGMDSWIEKVKPNAPNVVFYEVSKGVTPIMEGNQPNPHIWLSPKEASIMAKNINDALKQTFPEYKDYFEQNYQSLKNTLEELDKKYTDALSNTKHKTFIVYHSAFEYLARDYNLKEEALVGANEEAEVSPARMAEIINIIREKQIKYIFTEPLTSPKPIQTIAKETGARVLSLNPIEGLTKEEAKQYKDYIALMKENLENLKKALNE</sequence>
<evidence type="ECO:0000256" key="2">
    <source>
        <dbReference type="ARBA" id="ARBA00022448"/>
    </source>
</evidence>
<dbReference type="CDD" id="cd01017">
    <property type="entry name" value="AdcA"/>
    <property type="match status" value="1"/>
</dbReference>
<dbReference type="InterPro" id="IPR050492">
    <property type="entry name" value="Bact_metal-bind_prot9"/>
</dbReference>
<dbReference type="GO" id="GO:0007155">
    <property type="term" value="P:cell adhesion"/>
    <property type="evidence" value="ECO:0007669"/>
    <property type="project" value="InterPro"/>
</dbReference>
<accession>B7R727</accession>
<keyword evidence="5" id="KW-0175">Coiled coil</keyword>
<evidence type="ECO:0000256" key="5">
    <source>
        <dbReference type="SAM" id="Coils"/>
    </source>
</evidence>
<keyword evidence="2 4" id="KW-0813">Transport</keyword>
<dbReference type="PRINTS" id="PR00691">
    <property type="entry name" value="ADHESINB"/>
</dbReference>
<keyword evidence="3" id="KW-0732">Signal</keyword>